<keyword evidence="10" id="KW-0812">Transmembrane</keyword>
<evidence type="ECO:0000259" key="12">
    <source>
        <dbReference type="PROSITE" id="PS51767"/>
    </source>
</evidence>
<dbReference type="GO" id="GO:0004190">
    <property type="term" value="F:aspartic-type endopeptidase activity"/>
    <property type="evidence" value="ECO:0007669"/>
    <property type="project" value="UniProtKB-KW"/>
</dbReference>
<dbReference type="InterPro" id="IPR001969">
    <property type="entry name" value="Aspartic_peptidase_AS"/>
</dbReference>
<evidence type="ECO:0000256" key="4">
    <source>
        <dbReference type="ARBA" id="ARBA00022750"/>
    </source>
</evidence>
<dbReference type="PROSITE" id="PS00141">
    <property type="entry name" value="ASP_PROTEASE"/>
    <property type="match status" value="1"/>
</dbReference>
<dbReference type="FunFam" id="2.40.70.10:FF:000011">
    <property type="entry name" value="Aspartic protease"/>
    <property type="match status" value="1"/>
</dbReference>
<name>A0AAD6NPD7_DREDA</name>
<dbReference type="EMBL" id="JAQGDS010000001">
    <property type="protein sequence ID" value="KAJ6264773.1"/>
    <property type="molecule type" value="Genomic_DNA"/>
</dbReference>
<evidence type="ECO:0000313" key="14">
    <source>
        <dbReference type="Proteomes" id="UP001221413"/>
    </source>
</evidence>
<dbReference type="Pfam" id="PF00026">
    <property type="entry name" value="Asp"/>
    <property type="match status" value="1"/>
</dbReference>
<feature type="transmembrane region" description="Helical" evidence="10">
    <location>
        <begin position="469"/>
        <end position="489"/>
    </location>
</feature>
<evidence type="ECO:0000256" key="5">
    <source>
        <dbReference type="ARBA" id="ARBA00022801"/>
    </source>
</evidence>
<dbReference type="GO" id="GO:0006508">
    <property type="term" value="P:proteolysis"/>
    <property type="evidence" value="ECO:0007669"/>
    <property type="project" value="UniProtKB-KW"/>
</dbReference>
<keyword evidence="10" id="KW-1133">Transmembrane helix</keyword>
<evidence type="ECO:0000256" key="11">
    <source>
        <dbReference type="SAM" id="SignalP"/>
    </source>
</evidence>
<dbReference type="CDD" id="cd05474">
    <property type="entry name" value="SAP_like"/>
    <property type="match status" value="1"/>
</dbReference>
<keyword evidence="2 9" id="KW-0645">Protease</keyword>
<keyword evidence="5 9" id="KW-0378">Hydrolase</keyword>
<keyword evidence="14" id="KW-1185">Reference proteome</keyword>
<comment type="similarity">
    <text evidence="1 9">Belongs to the peptidase A1 family.</text>
</comment>
<comment type="caution">
    <text evidence="13">The sequence shown here is derived from an EMBL/GenBank/DDBJ whole genome shotgun (WGS) entry which is preliminary data.</text>
</comment>
<keyword evidence="3 11" id="KW-0732">Signal</keyword>
<sequence length="490" mass="52981">MRPWLLVFPLCISTGLAALVRRDDETSKIIRVPFSKERAPILKPTKRDNSKTITQKLDNKANTPQDFLFYANISLGTPGQNLRLHIDTGSSDIWVETRKSSICAAKGSCTAGGTYDNTTSSSYDYVPSLFNISYVDGQFAIGDYARDTLQIGGVEVHDVQFGIAYEGTSQEGIFGIGFESRQSGVGRGEKQYPGLISQMVDQKLINSRAYSIWLNDLNADAGEILFGGIDTGKFKAPLTTIPLSRRMGMDRATDFIISLRGISVSNANGDTQVLMNDSRTLPALLDTGASFTYLPREIANQLNTLVGAEMRPEYKGPAVNCNKRSLQGTVNFDFMGTTIRVDVRDFIINATDEPNENGDVLCYFGIIGVGDDSVLTLGDTFLRSAYVVYDLDNQEISIGQTIFNSTSTNIMEIGSGPNAVPSVTRPTRVITVLATGTIPNGVSFDASATSTSGAGKDVSSSSAAIHLRAHLSACLLAMFSVFFISLTVFV</sequence>
<keyword evidence="4 9" id="KW-0064">Aspartyl protease</keyword>
<dbReference type="PRINTS" id="PR00792">
    <property type="entry name" value="PEPSIN"/>
</dbReference>
<feature type="active site" evidence="8">
    <location>
        <position position="286"/>
    </location>
</feature>
<evidence type="ECO:0000256" key="8">
    <source>
        <dbReference type="PIRSR" id="PIRSR601461-1"/>
    </source>
</evidence>
<dbReference type="SUPFAM" id="SSF50630">
    <property type="entry name" value="Acid proteases"/>
    <property type="match status" value="1"/>
</dbReference>
<gene>
    <name evidence="13" type="ORF">Dda_0925</name>
</gene>
<dbReference type="PANTHER" id="PTHR47966">
    <property type="entry name" value="BETA-SITE APP-CLEAVING ENZYME, ISOFORM A-RELATED"/>
    <property type="match status" value="1"/>
</dbReference>
<protein>
    <recommendedName>
        <fullName evidence="7">Probable aspartic-type endopeptidase OPSB</fullName>
    </recommendedName>
    <alternativeName>
        <fullName evidence="6">Probable aspartic-type endopeptidase opsB</fullName>
    </alternativeName>
</protein>
<dbReference type="InterPro" id="IPR021109">
    <property type="entry name" value="Peptidase_aspartic_dom_sf"/>
</dbReference>
<feature type="domain" description="Peptidase A1" evidence="12">
    <location>
        <begin position="69"/>
        <end position="399"/>
    </location>
</feature>
<organism evidence="13 14">
    <name type="scientific">Drechslerella dactyloides</name>
    <name type="common">Nematode-trapping fungus</name>
    <name type="synonym">Arthrobotrys dactyloides</name>
    <dbReference type="NCBI Taxonomy" id="74499"/>
    <lineage>
        <taxon>Eukaryota</taxon>
        <taxon>Fungi</taxon>
        <taxon>Dikarya</taxon>
        <taxon>Ascomycota</taxon>
        <taxon>Pezizomycotina</taxon>
        <taxon>Orbiliomycetes</taxon>
        <taxon>Orbiliales</taxon>
        <taxon>Orbiliaceae</taxon>
        <taxon>Drechslerella</taxon>
    </lineage>
</organism>
<feature type="active site" evidence="8">
    <location>
        <position position="87"/>
    </location>
</feature>
<feature type="signal peptide" evidence="11">
    <location>
        <begin position="1"/>
        <end position="17"/>
    </location>
</feature>
<dbReference type="InterPro" id="IPR033121">
    <property type="entry name" value="PEPTIDASE_A1"/>
</dbReference>
<dbReference type="Proteomes" id="UP001221413">
    <property type="component" value="Unassembled WGS sequence"/>
</dbReference>
<evidence type="ECO:0000256" key="9">
    <source>
        <dbReference type="RuleBase" id="RU000454"/>
    </source>
</evidence>
<dbReference type="Gene3D" id="2.40.70.10">
    <property type="entry name" value="Acid Proteases"/>
    <property type="match status" value="2"/>
</dbReference>
<proteinExistence type="inferred from homology"/>
<keyword evidence="10" id="KW-0472">Membrane</keyword>
<evidence type="ECO:0000256" key="6">
    <source>
        <dbReference type="ARBA" id="ARBA00067536"/>
    </source>
</evidence>
<evidence type="ECO:0000256" key="7">
    <source>
        <dbReference type="ARBA" id="ARBA00068059"/>
    </source>
</evidence>
<dbReference type="InterPro" id="IPR001461">
    <property type="entry name" value="Aspartic_peptidase_A1"/>
</dbReference>
<accession>A0AAD6NPD7</accession>
<feature type="chain" id="PRO_5042006592" description="Probable aspartic-type endopeptidase OPSB" evidence="11">
    <location>
        <begin position="18"/>
        <end position="490"/>
    </location>
</feature>
<evidence type="ECO:0000256" key="2">
    <source>
        <dbReference type="ARBA" id="ARBA00022670"/>
    </source>
</evidence>
<dbReference type="PANTHER" id="PTHR47966:SF65">
    <property type="entry name" value="ASPARTIC-TYPE ENDOPEPTIDASE"/>
    <property type="match status" value="1"/>
</dbReference>
<evidence type="ECO:0000256" key="3">
    <source>
        <dbReference type="ARBA" id="ARBA00022729"/>
    </source>
</evidence>
<evidence type="ECO:0000256" key="1">
    <source>
        <dbReference type="ARBA" id="ARBA00007447"/>
    </source>
</evidence>
<evidence type="ECO:0000256" key="10">
    <source>
        <dbReference type="SAM" id="Phobius"/>
    </source>
</evidence>
<dbReference type="PROSITE" id="PS51767">
    <property type="entry name" value="PEPTIDASE_A1"/>
    <property type="match status" value="1"/>
</dbReference>
<evidence type="ECO:0000313" key="13">
    <source>
        <dbReference type="EMBL" id="KAJ6264773.1"/>
    </source>
</evidence>
<reference evidence="13" key="1">
    <citation type="submission" date="2023-01" db="EMBL/GenBank/DDBJ databases">
        <title>The chitinases involved in constricting ring structure development in the nematode-trapping fungus Drechslerella dactyloides.</title>
        <authorList>
            <person name="Wang R."/>
            <person name="Zhang L."/>
            <person name="Tang P."/>
            <person name="Li S."/>
            <person name="Liang L."/>
        </authorList>
    </citation>
    <scope>NUCLEOTIDE SEQUENCE</scope>
    <source>
        <strain evidence="13">YMF1.00031</strain>
    </source>
</reference>
<dbReference type="InterPro" id="IPR033876">
    <property type="entry name" value="SAP-like"/>
</dbReference>
<dbReference type="AlphaFoldDB" id="A0AAD6NPD7"/>